<dbReference type="Pfam" id="PF04082">
    <property type="entry name" value="Fungal_trans"/>
    <property type="match status" value="1"/>
</dbReference>
<evidence type="ECO:0000256" key="3">
    <source>
        <dbReference type="ARBA" id="ARBA00023125"/>
    </source>
</evidence>
<dbReference type="CDD" id="cd00067">
    <property type="entry name" value="GAL4"/>
    <property type="match status" value="1"/>
</dbReference>
<accession>A0A0D2C3Z6</accession>
<sequence length="737" mass="82880">MSAEPHTEMTAPTIFGDVVRRACDQCRIRCNRHVPCAHCSTIGQHCSFTSTGQKTREPRQRILISTQYERKIDQIEHGLSRIEKGLHTLSRAQRRIESVLHANPSNASPELPTSAKATRPSEKHSRSYSVESLLSTKGKSTCFDAQGPGFEGDSSITAHAAFASTFVDHAVQHRSYRDAGPKLRAAMAALHELLQMQKTKDDDHFAHEKPLGQDGLGNLPMPPLEFILPILRELKKKVPLTFTLICVFGNIEYFTEQCRNIYFATDTFTQATFVIANAGLYFILQEKMVLARHSGDEGLIASHQAHLNICRDNLETVLAHLNLLLPAQRENVIALVMGASYAIEISKPSLAWRLNTAACQLCLTLGYHRATNQPGENDDVRRQRAVLFWLAYILDRALALRLGRPPILQDYEITLPRQLEHLGEFECHRETIHNFMVHAEVQGKIYEELYSPAGLARHVEQRKETAQRCAGILRARVKKMNEERERARHNAAGKGIEIATMLSMSDELAMLSTLTLIYRSIPPIPDGVSRSVSRTFSDDCIEMAREAMHVHLECIELVEKSPTLATAYMHWIILFQPFIPFIVLFCHGVEGSAIEDLQLIERFMTSLEPWKGLSSQADKLFQLCRVLNDLARTCVEARQAVSGQRQPDVWNQIGGLSFSASQNESLPGHQSEFIDQDMTMELGLDTWDWGQIDLVSGPESYQVSDLFTEYYMQLLDAPNAIAQGPLQRGPAGRRDGY</sequence>
<dbReference type="AlphaFoldDB" id="A0A0D2C3Z6"/>
<keyword evidence="1" id="KW-0479">Metal-binding</keyword>
<reference evidence="8 9" key="1">
    <citation type="submission" date="2015-01" db="EMBL/GenBank/DDBJ databases">
        <title>The Genome Sequence of Exophiala oligosperma CBS72588.</title>
        <authorList>
            <consortium name="The Broad Institute Genomics Platform"/>
            <person name="Cuomo C."/>
            <person name="de Hoog S."/>
            <person name="Gorbushina A."/>
            <person name="Stielow B."/>
            <person name="Teixiera M."/>
            <person name="Abouelleil A."/>
            <person name="Chapman S.B."/>
            <person name="Priest M."/>
            <person name="Young S.K."/>
            <person name="Wortman J."/>
            <person name="Nusbaum C."/>
            <person name="Birren B."/>
        </authorList>
    </citation>
    <scope>NUCLEOTIDE SEQUENCE [LARGE SCALE GENOMIC DNA]</scope>
    <source>
        <strain evidence="8 9">CBS 72588</strain>
    </source>
</reference>
<name>A0A0D2C3Z6_9EURO</name>
<dbReference type="GO" id="GO:0006351">
    <property type="term" value="P:DNA-templated transcription"/>
    <property type="evidence" value="ECO:0007669"/>
    <property type="project" value="InterPro"/>
</dbReference>
<dbReference type="InterPro" id="IPR036864">
    <property type="entry name" value="Zn2-C6_fun-type_DNA-bd_sf"/>
</dbReference>
<feature type="region of interest" description="Disordered" evidence="6">
    <location>
        <begin position="100"/>
        <end position="129"/>
    </location>
</feature>
<evidence type="ECO:0000256" key="4">
    <source>
        <dbReference type="ARBA" id="ARBA00023163"/>
    </source>
</evidence>
<dbReference type="EMBL" id="KN847334">
    <property type="protein sequence ID" value="KIW44482.1"/>
    <property type="molecule type" value="Genomic_DNA"/>
</dbReference>
<keyword evidence="2" id="KW-0805">Transcription regulation</keyword>
<keyword evidence="4" id="KW-0804">Transcription</keyword>
<dbReference type="OrthoDB" id="103819at2759"/>
<dbReference type="PANTHER" id="PTHR46910">
    <property type="entry name" value="TRANSCRIPTION FACTOR PDR1"/>
    <property type="match status" value="1"/>
</dbReference>
<dbReference type="RefSeq" id="XP_016264698.1">
    <property type="nucleotide sequence ID" value="XM_016403693.1"/>
</dbReference>
<dbReference type="GO" id="GO:0008270">
    <property type="term" value="F:zinc ion binding"/>
    <property type="evidence" value="ECO:0007669"/>
    <property type="project" value="InterPro"/>
</dbReference>
<dbReference type="InterPro" id="IPR001138">
    <property type="entry name" value="Zn2Cys6_DnaBD"/>
</dbReference>
<dbReference type="VEuPathDB" id="FungiDB:PV06_02948"/>
<dbReference type="SMART" id="SM00906">
    <property type="entry name" value="Fungal_trans"/>
    <property type="match status" value="1"/>
</dbReference>
<dbReference type="Gene3D" id="4.10.240.10">
    <property type="entry name" value="Zn(2)-C6 fungal-type DNA-binding domain"/>
    <property type="match status" value="1"/>
</dbReference>
<evidence type="ECO:0000313" key="9">
    <source>
        <dbReference type="Proteomes" id="UP000053342"/>
    </source>
</evidence>
<dbReference type="PANTHER" id="PTHR46910:SF5">
    <property type="entry name" value="ZN(II)2CYS6 TRANSCRIPTION FACTOR (EUROFUNG)"/>
    <property type="match status" value="1"/>
</dbReference>
<keyword evidence="3" id="KW-0238">DNA-binding</keyword>
<gene>
    <name evidence="8" type="ORF">PV06_02948</name>
</gene>
<dbReference type="GO" id="GO:0000981">
    <property type="term" value="F:DNA-binding transcription factor activity, RNA polymerase II-specific"/>
    <property type="evidence" value="ECO:0007669"/>
    <property type="project" value="InterPro"/>
</dbReference>
<evidence type="ECO:0000256" key="1">
    <source>
        <dbReference type="ARBA" id="ARBA00022723"/>
    </source>
</evidence>
<dbReference type="InterPro" id="IPR007219">
    <property type="entry name" value="XnlR_reg_dom"/>
</dbReference>
<evidence type="ECO:0000256" key="6">
    <source>
        <dbReference type="SAM" id="MobiDB-lite"/>
    </source>
</evidence>
<organism evidence="8 9">
    <name type="scientific">Exophiala oligosperma</name>
    <dbReference type="NCBI Taxonomy" id="215243"/>
    <lineage>
        <taxon>Eukaryota</taxon>
        <taxon>Fungi</taxon>
        <taxon>Dikarya</taxon>
        <taxon>Ascomycota</taxon>
        <taxon>Pezizomycotina</taxon>
        <taxon>Eurotiomycetes</taxon>
        <taxon>Chaetothyriomycetidae</taxon>
        <taxon>Chaetothyriales</taxon>
        <taxon>Herpotrichiellaceae</taxon>
        <taxon>Exophiala</taxon>
    </lineage>
</organism>
<feature type="domain" description="Xylanolytic transcriptional activator regulatory" evidence="7">
    <location>
        <begin position="351"/>
        <end position="422"/>
    </location>
</feature>
<protein>
    <recommendedName>
        <fullName evidence="7">Xylanolytic transcriptional activator regulatory domain-containing protein</fullName>
    </recommendedName>
</protein>
<evidence type="ECO:0000313" key="8">
    <source>
        <dbReference type="EMBL" id="KIW44482.1"/>
    </source>
</evidence>
<dbReference type="CDD" id="cd12148">
    <property type="entry name" value="fungal_TF_MHR"/>
    <property type="match status" value="1"/>
</dbReference>
<dbReference type="InterPro" id="IPR050987">
    <property type="entry name" value="AtrR-like"/>
</dbReference>
<evidence type="ECO:0000259" key="7">
    <source>
        <dbReference type="SMART" id="SM00906"/>
    </source>
</evidence>
<dbReference type="GO" id="GO:0003677">
    <property type="term" value="F:DNA binding"/>
    <property type="evidence" value="ECO:0007669"/>
    <property type="project" value="UniProtKB-KW"/>
</dbReference>
<dbReference type="HOGENOM" id="CLU_009377_1_1_1"/>
<dbReference type="Proteomes" id="UP000053342">
    <property type="component" value="Unassembled WGS sequence"/>
</dbReference>
<dbReference type="SUPFAM" id="SSF57701">
    <property type="entry name" value="Zn2/Cys6 DNA-binding domain"/>
    <property type="match status" value="1"/>
</dbReference>
<proteinExistence type="predicted"/>
<evidence type="ECO:0000256" key="5">
    <source>
        <dbReference type="ARBA" id="ARBA00023242"/>
    </source>
</evidence>
<keyword evidence="5" id="KW-0539">Nucleus</keyword>
<dbReference type="STRING" id="215243.A0A0D2C3Z6"/>
<keyword evidence="9" id="KW-1185">Reference proteome</keyword>
<dbReference type="GeneID" id="27355022"/>
<evidence type="ECO:0000256" key="2">
    <source>
        <dbReference type="ARBA" id="ARBA00023015"/>
    </source>
</evidence>